<keyword evidence="1" id="KW-0732">Signal</keyword>
<name>A0A6M3J6B3_9ZZZZ</name>
<dbReference type="SMART" id="SM00560">
    <property type="entry name" value="LamGL"/>
    <property type="match status" value="1"/>
</dbReference>
<dbReference type="Gene3D" id="2.60.120.200">
    <property type="match status" value="2"/>
</dbReference>
<dbReference type="GO" id="GO:0030246">
    <property type="term" value="F:carbohydrate binding"/>
    <property type="evidence" value="ECO:0007669"/>
    <property type="project" value="UniProtKB-KW"/>
</dbReference>
<gene>
    <name evidence="4" type="ORF">MM415B00385_0027</name>
</gene>
<keyword evidence="4" id="KW-0430">Lectin</keyword>
<evidence type="ECO:0000256" key="2">
    <source>
        <dbReference type="ARBA" id="ARBA00023157"/>
    </source>
</evidence>
<accession>A0A6M3J6B3</accession>
<dbReference type="InterPro" id="IPR013320">
    <property type="entry name" value="ConA-like_dom_sf"/>
</dbReference>
<sequence length="656" mass="70015">MSIIQQKIASGTLMGWWDFRSGTIDDFSGNSVDGSFATGTYLNKEGLNLDGVDDYITAGTGLNVADDATWTGWIKTTDTNGVIFSKWDAGIAKRSWALLLSTGRLSVAVSSTGSNSEQQNDNSGALINDGIWHHVAVVYDKSANTVDFYVDGIFNEQDNLTTATGGINSDVAPVLVGDEYSGSIGGFFGGTLQELEIFTEKLTATEIAQLMGETADTNWPTKPKSKTVELNYLQQSSGLTSHWKMQPQANTIPDLTGAGNDASIVGSPAFVNTILGPGAKLTDSTNGFNTGSDWIGTSALTFGCWINLDDWGALNVGRIFDNSKAALKVTTANDTLTFTSDGYVTEVEAATNAITLNNFIFVCVTRTAGGVTNFYVNGALSGSADQDSGTPAGGTNVFMGNNVNGNRGLEGTMIEPFAIVGTVETAAQIAARYKLGAKLVQYKTDWGTSVSAANVTAGQLEDTDWQVSTGTWKVSTDTINGQKCKVLECIAAGMAYIPIDSFMTTSDSSYGTWEFWMYKGADANFTIMELMANEVLTPGAAGQTGYYLQYSSTEAVRLGRMNTVGSVTTLTGTADSYIDISTWYGIKIERTYNGFFTTYIKGGAYADWTAITGTNPVEDTTHTSAKYIVLDFDNGDKIAYSDRTGNYSITKYLGVI</sequence>
<proteinExistence type="predicted"/>
<feature type="domain" description="LamG-like jellyroll fold" evidence="3">
    <location>
        <begin position="66"/>
        <end position="205"/>
    </location>
</feature>
<evidence type="ECO:0000256" key="1">
    <source>
        <dbReference type="ARBA" id="ARBA00022729"/>
    </source>
</evidence>
<dbReference type="SUPFAM" id="SSF49899">
    <property type="entry name" value="Concanavalin A-like lectins/glucanases"/>
    <property type="match status" value="2"/>
</dbReference>
<evidence type="ECO:0000259" key="3">
    <source>
        <dbReference type="SMART" id="SM00560"/>
    </source>
</evidence>
<dbReference type="Pfam" id="PF13385">
    <property type="entry name" value="Laminin_G_3"/>
    <property type="match status" value="2"/>
</dbReference>
<organism evidence="4">
    <name type="scientific">viral metagenome</name>
    <dbReference type="NCBI Taxonomy" id="1070528"/>
    <lineage>
        <taxon>unclassified sequences</taxon>
        <taxon>metagenomes</taxon>
        <taxon>organismal metagenomes</taxon>
    </lineage>
</organism>
<keyword evidence="2" id="KW-1015">Disulfide bond</keyword>
<evidence type="ECO:0000313" key="4">
    <source>
        <dbReference type="EMBL" id="QJA65589.1"/>
    </source>
</evidence>
<dbReference type="InterPro" id="IPR006558">
    <property type="entry name" value="LamG-like"/>
</dbReference>
<reference evidence="4" key="1">
    <citation type="submission" date="2020-03" db="EMBL/GenBank/DDBJ databases">
        <title>The deep terrestrial virosphere.</title>
        <authorList>
            <person name="Holmfeldt K."/>
            <person name="Nilsson E."/>
            <person name="Simone D."/>
            <person name="Lopez-Fernandez M."/>
            <person name="Wu X."/>
            <person name="de Brujin I."/>
            <person name="Lundin D."/>
            <person name="Andersson A."/>
            <person name="Bertilsson S."/>
            <person name="Dopson M."/>
        </authorList>
    </citation>
    <scope>NUCLEOTIDE SEQUENCE</scope>
    <source>
        <strain evidence="4">MM415B00385</strain>
    </source>
</reference>
<dbReference type="AlphaFoldDB" id="A0A6M3J6B3"/>
<dbReference type="EMBL" id="MT141541">
    <property type="protein sequence ID" value="QJA65589.1"/>
    <property type="molecule type" value="Genomic_DNA"/>
</dbReference>
<protein>
    <submittedName>
        <fullName evidence="4">Putative lectin/glucanase superfamily protein</fullName>
    </submittedName>
</protein>